<evidence type="ECO:0000256" key="4">
    <source>
        <dbReference type="ARBA" id="ARBA00010617"/>
    </source>
</evidence>
<keyword evidence="9 12" id="KW-0560">Oxidoreductase</keyword>
<evidence type="ECO:0000256" key="3">
    <source>
        <dbReference type="ARBA" id="ARBA00004586"/>
    </source>
</evidence>
<dbReference type="Proteomes" id="UP000708208">
    <property type="component" value="Unassembled WGS sequence"/>
</dbReference>
<evidence type="ECO:0000313" key="13">
    <source>
        <dbReference type="EMBL" id="CAG7838093.1"/>
    </source>
</evidence>
<dbReference type="PANTHER" id="PTHR24291:SF189">
    <property type="entry name" value="CYTOCHROME P450 4C3-RELATED"/>
    <property type="match status" value="1"/>
</dbReference>
<dbReference type="GO" id="GO:0004497">
    <property type="term" value="F:monooxygenase activity"/>
    <property type="evidence" value="ECO:0007669"/>
    <property type="project" value="UniProtKB-KW"/>
</dbReference>
<evidence type="ECO:0000256" key="1">
    <source>
        <dbReference type="ARBA" id="ARBA00001971"/>
    </source>
</evidence>
<keyword evidence="10 12" id="KW-0408">Iron</keyword>
<keyword evidence="7" id="KW-0256">Endoplasmic reticulum</keyword>
<name>A0A8J2PNU9_9HEXA</name>
<dbReference type="Pfam" id="PF00067">
    <property type="entry name" value="p450"/>
    <property type="match status" value="1"/>
</dbReference>
<evidence type="ECO:0000256" key="10">
    <source>
        <dbReference type="ARBA" id="ARBA00023004"/>
    </source>
</evidence>
<dbReference type="OrthoDB" id="1470350at2759"/>
<keyword evidence="5 12" id="KW-0349">Heme</keyword>
<dbReference type="GO" id="GO:0020037">
    <property type="term" value="F:heme binding"/>
    <property type="evidence" value="ECO:0007669"/>
    <property type="project" value="InterPro"/>
</dbReference>
<keyword evidence="8" id="KW-0492">Microsome</keyword>
<evidence type="ECO:0000256" key="9">
    <source>
        <dbReference type="ARBA" id="ARBA00023002"/>
    </source>
</evidence>
<dbReference type="InterPro" id="IPR017972">
    <property type="entry name" value="Cyt_P450_CS"/>
</dbReference>
<evidence type="ECO:0000256" key="6">
    <source>
        <dbReference type="ARBA" id="ARBA00022723"/>
    </source>
</evidence>
<comment type="caution">
    <text evidence="13">The sequence shown here is derived from an EMBL/GenBank/DDBJ whole genome shotgun (WGS) entry which is preliminary data.</text>
</comment>
<keyword evidence="14" id="KW-1185">Reference proteome</keyword>
<protein>
    <recommendedName>
        <fullName evidence="15">Cytochrome P450</fullName>
    </recommendedName>
</protein>
<dbReference type="GO" id="GO:0005789">
    <property type="term" value="C:endoplasmic reticulum membrane"/>
    <property type="evidence" value="ECO:0007669"/>
    <property type="project" value="UniProtKB-SubCell"/>
</dbReference>
<evidence type="ECO:0000256" key="12">
    <source>
        <dbReference type="RuleBase" id="RU000461"/>
    </source>
</evidence>
<dbReference type="GO" id="GO:0016705">
    <property type="term" value="F:oxidoreductase activity, acting on paired donors, with incorporation or reduction of molecular oxygen"/>
    <property type="evidence" value="ECO:0007669"/>
    <property type="project" value="InterPro"/>
</dbReference>
<gene>
    <name evidence="13" type="ORF">AFUS01_LOCUS47103</name>
</gene>
<comment type="cofactor">
    <cofactor evidence="1">
        <name>heme</name>
        <dbReference type="ChEBI" id="CHEBI:30413"/>
    </cofactor>
</comment>
<proteinExistence type="inferred from homology"/>
<accession>A0A8J2PNU9</accession>
<dbReference type="GO" id="GO:0005506">
    <property type="term" value="F:iron ion binding"/>
    <property type="evidence" value="ECO:0007669"/>
    <property type="project" value="InterPro"/>
</dbReference>
<comment type="subcellular location">
    <subcellularLocation>
        <location evidence="3">Endoplasmic reticulum membrane</location>
    </subcellularLocation>
    <subcellularLocation>
        <location evidence="2">Microsome membrane</location>
    </subcellularLocation>
</comment>
<dbReference type="PROSITE" id="PS00086">
    <property type="entry name" value="CYTOCHROME_P450"/>
    <property type="match status" value="1"/>
</dbReference>
<keyword evidence="11" id="KW-0472">Membrane</keyword>
<evidence type="ECO:0000256" key="11">
    <source>
        <dbReference type="ARBA" id="ARBA00023136"/>
    </source>
</evidence>
<comment type="similarity">
    <text evidence="4 12">Belongs to the cytochrome P450 family.</text>
</comment>
<dbReference type="PANTHER" id="PTHR24291">
    <property type="entry name" value="CYTOCHROME P450 FAMILY 4"/>
    <property type="match status" value="1"/>
</dbReference>
<dbReference type="AlphaFoldDB" id="A0A8J2PNU9"/>
<keyword evidence="12" id="KW-0503">Monooxygenase</keyword>
<dbReference type="InterPro" id="IPR050196">
    <property type="entry name" value="Cytochrome_P450_Monoox"/>
</dbReference>
<organism evidence="13 14">
    <name type="scientific">Allacma fusca</name>
    <dbReference type="NCBI Taxonomy" id="39272"/>
    <lineage>
        <taxon>Eukaryota</taxon>
        <taxon>Metazoa</taxon>
        <taxon>Ecdysozoa</taxon>
        <taxon>Arthropoda</taxon>
        <taxon>Hexapoda</taxon>
        <taxon>Collembola</taxon>
        <taxon>Symphypleona</taxon>
        <taxon>Sminthuridae</taxon>
        <taxon>Allacma</taxon>
    </lineage>
</organism>
<evidence type="ECO:0000256" key="2">
    <source>
        <dbReference type="ARBA" id="ARBA00004524"/>
    </source>
</evidence>
<dbReference type="CDD" id="cd20628">
    <property type="entry name" value="CYP4"/>
    <property type="match status" value="1"/>
</dbReference>
<evidence type="ECO:0000256" key="5">
    <source>
        <dbReference type="ARBA" id="ARBA00022617"/>
    </source>
</evidence>
<evidence type="ECO:0000256" key="7">
    <source>
        <dbReference type="ARBA" id="ARBA00022824"/>
    </source>
</evidence>
<dbReference type="InterPro" id="IPR001128">
    <property type="entry name" value="Cyt_P450"/>
</dbReference>
<evidence type="ECO:0000256" key="8">
    <source>
        <dbReference type="ARBA" id="ARBA00022848"/>
    </source>
</evidence>
<evidence type="ECO:0000313" key="14">
    <source>
        <dbReference type="Proteomes" id="UP000708208"/>
    </source>
</evidence>
<keyword evidence="6 12" id="KW-0479">Metal-binding</keyword>
<dbReference type="EMBL" id="CAJVCH010571646">
    <property type="protein sequence ID" value="CAG7838093.1"/>
    <property type="molecule type" value="Genomic_DNA"/>
</dbReference>
<evidence type="ECO:0008006" key="15">
    <source>
        <dbReference type="Google" id="ProtNLM"/>
    </source>
</evidence>
<reference evidence="13" key="1">
    <citation type="submission" date="2021-06" db="EMBL/GenBank/DDBJ databases">
        <authorList>
            <person name="Hodson N. C."/>
            <person name="Mongue J. A."/>
            <person name="Jaron S. K."/>
        </authorList>
    </citation>
    <scope>NUCLEOTIDE SEQUENCE</scope>
</reference>
<sequence length="511" mass="58479">MSLFDNNPSALLALSLGVLIIYLIFLTESKVLKFLKSYPGPTLYPVLGNAWQVRNPVGAFKVIEEWSRIYGSRFRIILGTSIRGLLLSDPKDVEKVLASSVLIDKGAAYDAIIPWLGTGLLISRGKKWHTRRKQLTPAFHFKILESFQEIFNTESKVLVDILKEKLAKNEACEIHGLFTRCALDIICETAMGKKLSCQRNLDHPYAVATIEESAFVWLRWTSPWLHSNMMWSLSSVGRRELANRKVLHDFTNQVIQERKQKFLENSKELEKNIPENDEFSFSTKKKFAFLDLLISIQAQGEIEMTDQDIREETDTFMFEGHDTTAAALTWTLHLLAKNPEQQVIVHEELDSVFGDDRERPVTPEDLTQLKFLECCIKEGLRLYPSVPFFMRSVLKDFKLDDKTTLPAGASVFISPWLTHRNPEIYPEPEKYLPSRFFPENSIGRHPYAYIPFSAGPRNCIGQKFALTEEKIVLSSVLRNFSVDVVSKDEVTPLPELIVRPHNGIELKFTPR</sequence>